<feature type="transmembrane region" description="Helical" evidence="6">
    <location>
        <begin position="150"/>
        <end position="172"/>
    </location>
</feature>
<evidence type="ECO:0000256" key="2">
    <source>
        <dbReference type="ARBA" id="ARBA00022475"/>
    </source>
</evidence>
<keyword evidence="5 6" id="KW-0472">Membrane</keyword>
<dbReference type="Gene3D" id="1.20.1250.20">
    <property type="entry name" value="MFS general substrate transporter like domains"/>
    <property type="match status" value="1"/>
</dbReference>
<dbReference type="PANTHER" id="PTHR23513:SF11">
    <property type="entry name" value="STAPHYLOFERRIN A TRANSPORTER"/>
    <property type="match status" value="1"/>
</dbReference>
<evidence type="ECO:0000256" key="3">
    <source>
        <dbReference type="ARBA" id="ARBA00022692"/>
    </source>
</evidence>
<evidence type="ECO:0000313" key="7">
    <source>
        <dbReference type="EMBL" id="GHI24972.1"/>
    </source>
</evidence>
<evidence type="ECO:0000256" key="5">
    <source>
        <dbReference type="ARBA" id="ARBA00023136"/>
    </source>
</evidence>
<dbReference type="RefSeq" id="WP_190221278.1">
    <property type="nucleotide sequence ID" value="NZ_BNBS01000001.1"/>
</dbReference>
<evidence type="ECO:0000256" key="4">
    <source>
        <dbReference type="ARBA" id="ARBA00022989"/>
    </source>
</evidence>
<feature type="transmembrane region" description="Helical" evidence="6">
    <location>
        <begin position="227"/>
        <end position="247"/>
    </location>
</feature>
<protein>
    <submittedName>
        <fullName evidence="7">MFS transporter</fullName>
    </submittedName>
</protein>
<gene>
    <name evidence="7" type="ORF">Shyd_63430</name>
</gene>
<keyword evidence="3 6" id="KW-0812">Transmembrane</keyword>
<comment type="caution">
    <text evidence="7">The sequence shown here is derived from an EMBL/GenBank/DDBJ whole genome shotgun (WGS) entry which is preliminary data.</text>
</comment>
<name>A0ABQ3PIX7_9ACTN</name>
<dbReference type="SUPFAM" id="SSF103473">
    <property type="entry name" value="MFS general substrate transporter"/>
    <property type="match status" value="1"/>
</dbReference>
<feature type="transmembrane region" description="Helical" evidence="6">
    <location>
        <begin position="314"/>
        <end position="333"/>
    </location>
</feature>
<proteinExistence type="predicted"/>
<dbReference type="InterPro" id="IPR011701">
    <property type="entry name" value="MFS"/>
</dbReference>
<accession>A0ABQ3PIX7</accession>
<feature type="transmembrane region" description="Helical" evidence="6">
    <location>
        <begin position="288"/>
        <end position="308"/>
    </location>
</feature>
<feature type="transmembrane region" description="Helical" evidence="6">
    <location>
        <begin position="178"/>
        <end position="199"/>
    </location>
</feature>
<feature type="transmembrane region" description="Helical" evidence="6">
    <location>
        <begin position="84"/>
        <end position="103"/>
    </location>
</feature>
<sequence>MSRLSAASSTDWRGPYVRYVAGRGVSTAGTNLVNVVLAFAVLGTGAGGVSAGLVLACSILTQTVLLPVGGVLADRVSRRRLATAGNGALAVVQAVMGAVLVAAPERSAVWMFAVAAALTGAATAGVQPAFQGLMVQLVPATALQKANASLRLVLNLARIAVPGLGSLLGAVYGFGQVLLVAAASFAACALILAGLRVAAPVRGSGRAPLLRGGREGWRAVADRPWMWGYALSGTVAVPLWLAGYQLLGPLTLSAREGGAASWGWAVSAFSTGMVLGSLVALRWSPRRLMLACVLVQLVWPLPLAVLAGNHSLPLLLGAMLVSGLSLELAVVFFETAKQQQVPERLIGRVTSLIMLGETALVPLGYVLAGTVADRLGPSRVLWICCAGITAATLVLLLVPGVRRLTAVTEPEEDGEKERIAA</sequence>
<dbReference type="EMBL" id="BNDW01000068">
    <property type="protein sequence ID" value="GHI24972.1"/>
    <property type="molecule type" value="Genomic_DNA"/>
</dbReference>
<comment type="subcellular location">
    <subcellularLocation>
        <location evidence="1">Cell membrane</location>
        <topology evidence="1">Multi-pass membrane protein</topology>
    </subcellularLocation>
</comment>
<keyword evidence="4 6" id="KW-1133">Transmembrane helix</keyword>
<reference evidence="7" key="1">
    <citation type="submission" date="2024-05" db="EMBL/GenBank/DDBJ databases">
        <title>Whole genome shotgun sequence of Streptomyces hydrogenans NBRC 13475.</title>
        <authorList>
            <person name="Komaki H."/>
            <person name="Tamura T."/>
        </authorList>
    </citation>
    <scope>NUCLEOTIDE SEQUENCE</scope>
    <source>
        <strain evidence="7">NBRC 13475</strain>
    </source>
</reference>
<feature type="transmembrane region" description="Helical" evidence="6">
    <location>
        <begin position="48"/>
        <end position="72"/>
    </location>
</feature>
<evidence type="ECO:0000256" key="1">
    <source>
        <dbReference type="ARBA" id="ARBA00004651"/>
    </source>
</evidence>
<dbReference type="CDD" id="cd06173">
    <property type="entry name" value="MFS_MefA_like"/>
    <property type="match status" value="1"/>
</dbReference>
<keyword evidence="2" id="KW-1003">Cell membrane</keyword>
<dbReference type="Pfam" id="PF07690">
    <property type="entry name" value="MFS_1"/>
    <property type="match status" value="1"/>
</dbReference>
<feature type="transmembrane region" description="Helical" evidence="6">
    <location>
        <begin position="259"/>
        <end position="281"/>
    </location>
</feature>
<organism evidence="7 8">
    <name type="scientific">Streptomyces hydrogenans</name>
    <dbReference type="NCBI Taxonomy" id="1873719"/>
    <lineage>
        <taxon>Bacteria</taxon>
        <taxon>Bacillati</taxon>
        <taxon>Actinomycetota</taxon>
        <taxon>Actinomycetes</taxon>
        <taxon>Kitasatosporales</taxon>
        <taxon>Streptomycetaceae</taxon>
        <taxon>Streptomyces</taxon>
    </lineage>
</organism>
<dbReference type="PANTHER" id="PTHR23513">
    <property type="entry name" value="INTEGRAL MEMBRANE EFFLUX PROTEIN-RELATED"/>
    <property type="match status" value="1"/>
</dbReference>
<dbReference type="InterPro" id="IPR036259">
    <property type="entry name" value="MFS_trans_sf"/>
</dbReference>
<keyword evidence="8" id="KW-1185">Reference proteome</keyword>
<feature type="transmembrane region" description="Helical" evidence="6">
    <location>
        <begin position="109"/>
        <end position="130"/>
    </location>
</feature>
<evidence type="ECO:0000313" key="8">
    <source>
        <dbReference type="Proteomes" id="UP001052739"/>
    </source>
</evidence>
<evidence type="ECO:0000256" key="6">
    <source>
        <dbReference type="SAM" id="Phobius"/>
    </source>
</evidence>
<feature type="transmembrane region" description="Helical" evidence="6">
    <location>
        <begin position="380"/>
        <end position="398"/>
    </location>
</feature>
<dbReference type="Proteomes" id="UP001052739">
    <property type="component" value="Unassembled WGS sequence"/>
</dbReference>
<feature type="transmembrane region" description="Helical" evidence="6">
    <location>
        <begin position="20"/>
        <end position="42"/>
    </location>
</feature>
<feature type="transmembrane region" description="Helical" evidence="6">
    <location>
        <begin position="345"/>
        <end position="368"/>
    </location>
</feature>